<dbReference type="EMBL" id="JACHKT010000010">
    <property type="protein sequence ID" value="MBB6003134.1"/>
    <property type="molecule type" value="Genomic_DNA"/>
</dbReference>
<name>A0A841ELU9_9BACT</name>
<keyword evidence="1" id="KW-0812">Transmembrane</keyword>
<gene>
    <name evidence="2" type="ORF">HNP25_001786</name>
</gene>
<proteinExistence type="predicted"/>
<keyword evidence="1" id="KW-1133">Transmembrane helix</keyword>
<comment type="caution">
    <text evidence="2">The sequence shown here is derived from an EMBL/GenBank/DDBJ whole genome shotgun (WGS) entry which is preliminary data.</text>
</comment>
<dbReference type="RefSeq" id="WP_184133394.1">
    <property type="nucleotide sequence ID" value="NZ_JACHKT010000010.1"/>
</dbReference>
<evidence type="ECO:0000313" key="3">
    <source>
        <dbReference type="Proteomes" id="UP000524404"/>
    </source>
</evidence>
<organism evidence="2 3">
    <name type="scientific">Arcicella rosea</name>
    <dbReference type="NCBI Taxonomy" id="502909"/>
    <lineage>
        <taxon>Bacteria</taxon>
        <taxon>Pseudomonadati</taxon>
        <taxon>Bacteroidota</taxon>
        <taxon>Cytophagia</taxon>
        <taxon>Cytophagales</taxon>
        <taxon>Flectobacillaceae</taxon>
        <taxon>Arcicella</taxon>
    </lineage>
</organism>
<keyword evidence="3" id="KW-1185">Reference proteome</keyword>
<protein>
    <submittedName>
        <fullName evidence="2">ABC-type cobalt transport system substrate-binding protein</fullName>
    </submittedName>
</protein>
<dbReference type="Proteomes" id="UP000524404">
    <property type="component" value="Unassembled WGS sequence"/>
</dbReference>
<evidence type="ECO:0000313" key="2">
    <source>
        <dbReference type="EMBL" id="MBB6003134.1"/>
    </source>
</evidence>
<feature type="transmembrane region" description="Helical" evidence="1">
    <location>
        <begin position="26"/>
        <end position="48"/>
    </location>
</feature>
<reference evidence="2 3" key="1">
    <citation type="submission" date="2020-08" db="EMBL/GenBank/DDBJ databases">
        <title>Functional genomics of gut bacteria from endangered species of beetles.</title>
        <authorList>
            <person name="Carlos-Shanley C."/>
        </authorList>
    </citation>
    <scope>NUCLEOTIDE SEQUENCE [LARGE SCALE GENOMIC DNA]</scope>
    <source>
        <strain evidence="2 3">S00070</strain>
    </source>
</reference>
<keyword evidence="1" id="KW-0472">Membrane</keyword>
<sequence>MERANKVDKEMRSELKVQKRTKAGNMILYTVLIGMALMLISIVGGYWATSDNEGQHNMGKVTPQDTLILNKSDTVK</sequence>
<accession>A0A841ELU9</accession>
<evidence type="ECO:0000256" key="1">
    <source>
        <dbReference type="SAM" id="Phobius"/>
    </source>
</evidence>
<dbReference type="AlphaFoldDB" id="A0A841ELU9"/>